<evidence type="ECO:0000313" key="8">
    <source>
        <dbReference type="EMBL" id="PKT81398.1"/>
    </source>
</evidence>
<dbReference type="CDD" id="cd01335">
    <property type="entry name" value="Radical_SAM"/>
    <property type="match status" value="1"/>
</dbReference>
<comment type="caution">
    <text evidence="8">The sequence shown here is derived from an EMBL/GenBank/DDBJ whole genome shotgun (WGS) entry which is preliminary data.</text>
</comment>
<dbReference type="Pfam" id="PF13186">
    <property type="entry name" value="SPASM"/>
    <property type="match status" value="1"/>
</dbReference>
<evidence type="ECO:0000256" key="2">
    <source>
        <dbReference type="ARBA" id="ARBA00022691"/>
    </source>
</evidence>
<evidence type="ECO:0000313" key="9">
    <source>
        <dbReference type="Proteomes" id="UP000233350"/>
    </source>
</evidence>
<evidence type="ECO:0000256" key="3">
    <source>
        <dbReference type="ARBA" id="ARBA00022723"/>
    </source>
</evidence>
<dbReference type="PANTHER" id="PTHR11228:SF7">
    <property type="entry name" value="PQQA PEPTIDE CYCLASE"/>
    <property type="match status" value="1"/>
</dbReference>
<dbReference type="Gene3D" id="3.20.20.70">
    <property type="entry name" value="Aldolase class I"/>
    <property type="match status" value="1"/>
</dbReference>
<evidence type="ECO:0000256" key="5">
    <source>
        <dbReference type="ARBA" id="ARBA00023014"/>
    </source>
</evidence>
<dbReference type="GO" id="GO:0003824">
    <property type="term" value="F:catalytic activity"/>
    <property type="evidence" value="ECO:0007669"/>
    <property type="project" value="InterPro"/>
</dbReference>
<evidence type="ECO:0000256" key="1">
    <source>
        <dbReference type="ARBA" id="ARBA00001966"/>
    </source>
</evidence>
<dbReference type="EMBL" id="MBPK01000022">
    <property type="protein sequence ID" value="PKT81398.1"/>
    <property type="molecule type" value="Genomic_DNA"/>
</dbReference>
<gene>
    <name evidence="8" type="ORF">BCM31_06950</name>
</gene>
<dbReference type="SUPFAM" id="SSF102114">
    <property type="entry name" value="Radical SAM enzymes"/>
    <property type="match status" value="1"/>
</dbReference>
<evidence type="ECO:0000256" key="4">
    <source>
        <dbReference type="ARBA" id="ARBA00023004"/>
    </source>
</evidence>
<dbReference type="SFLD" id="SFLDS00029">
    <property type="entry name" value="Radical_SAM"/>
    <property type="match status" value="1"/>
</dbReference>
<evidence type="ECO:0000259" key="7">
    <source>
        <dbReference type="Pfam" id="PF13186"/>
    </source>
</evidence>
<dbReference type="Pfam" id="PF04055">
    <property type="entry name" value="Radical_SAM"/>
    <property type="match status" value="1"/>
</dbReference>
<feature type="domain" description="Radical SAM core" evidence="6">
    <location>
        <begin position="126"/>
        <end position="270"/>
    </location>
</feature>
<dbReference type="PANTHER" id="PTHR11228">
    <property type="entry name" value="RADICAL SAM DOMAIN PROTEIN"/>
    <property type="match status" value="1"/>
</dbReference>
<sequence>MCVGGGGILVAFNTDLADLEIETLKKVILAKENSYLAFCNPYEKFRDSIFFKLVNLDSFSRYATEYAYKNRILEKHLRNILHSKWNNTYKTQFFEDRRLYNLATQWNVVKDFSFEFPREIWIGLLNSCNINCSFCSWFSYSSSKTLCNDYFKTDKRIATVQVENILQYAGRAKAKCIFSGPGEPLLDMRLTDFVKCAKEYGVSSVGIATNGVLLTPKKFLELVKAGVDSLRIGICFTKETYDKCAKGFFENFKHNLIEIAKQIESLKLFIAMQLDIIYEGHRIVEMLEFWNCLQGVCKRIRVGFTCCLESNGGEFLDNVKLSEVRTMQQRHTCSAPFASLYVFPSGDVGCCSAQRNSYLGKEDIEKFCLGNVYKQDLGEIWNGTFHKRFCLAHKNMEFVENEALFCQSCSAWWNECEH</sequence>
<keyword evidence="4" id="KW-0408">Iron</keyword>
<comment type="cofactor">
    <cofactor evidence="1">
        <name>[4Fe-4S] cluster</name>
        <dbReference type="ChEBI" id="CHEBI:49883"/>
    </cofactor>
</comment>
<proteinExistence type="predicted"/>
<keyword evidence="2" id="KW-0949">S-adenosyl-L-methionine</keyword>
<keyword evidence="3" id="KW-0479">Metal-binding</keyword>
<keyword evidence="9" id="KW-1185">Reference proteome</keyword>
<dbReference type="InterPro" id="IPR058240">
    <property type="entry name" value="rSAM_sf"/>
</dbReference>
<dbReference type="InterPro" id="IPR013785">
    <property type="entry name" value="Aldolase_TIM"/>
</dbReference>
<evidence type="ECO:0008006" key="10">
    <source>
        <dbReference type="Google" id="ProtNLM"/>
    </source>
</evidence>
<dbReference type="InterPro" id="IPR050377">
    <property type="entry name" value="Radical_SAM_PqqE_MftC-like"/>
</dbReference>
<name>A0A2N3PJP6_9HELI</name>
<keyword evidence="5" id="KW-0411">Iron-sulfur</keyword>
<dbReference type="GO" id="GO:0046872">
    <property type="term" value="F:metal ion binding"/>
    <property type="evidence" value="ECO:0007669"/>
    <property type="project" value="UniProtKB-KW"/>
</dbReference>
<evidence type="ECO:0000259" key="6">
    <source>
        <dbReference type="Pfam" id="PF04055"/>
    </source>
</evidence>
<dbReference type="InterPro" id="IPR007197">
    <property type="entry name" value="rSAM"/>
</dbReference>
<dbReference type="InterPro" id="IPR023885">
    <property type="entry name" value="4Fe4S-binding_SPASM_dom"/>
</dbReference>
<dbReference type="Proteomes" id="UP000233350">
    <property type="component" value="Unassembled WGS sequence"/>
</dbReference>
<dbReference type="CDD" id="cd21109">
    <property type="entry name" value="SPASM"/>
    <property type="match status" value="1"/>
</dbReference>
<dbReference type="STRING" id="556267.HWAG_01029"/>
<protein>
    <recommendedName>
        <fullName evidence="10">Radical SAM protein</fullName>
    </recommendedName>
</protein>
<reference evidence="8 9" key="1">
    <citation type="submission" date="2016-07" db="EMBL/GenBank/DDBJ databases">
        <title>Detection of Helicobacter winghamensis from caecal content of red fox (Vulpes vulpes).</title>
        <authorList>
            <person name="Zanoni R.G."/>
            <person name="Florio D."/>
            <person name="Caffara M."/>
            <person name="Renzi M."/>
            <person name="Parisi A."/>
            <person name="Pasquali F."/>
            <person name="Manfreda G."/>
        </authorList>
    </citation>
    <scope>NUCLEOTIDE SEQUENCE [LARGE SCALE GENOMIC DNA]</scope>
    <source>
        <strain evidence="8 9">295_13</strain>
    </source>
</reference>
<dbReference type="AlphaFoldDB" id="A0A2N3PJP6"/>
<accession>A0A2N3PJP6</accession>
<dbReference type="RefSeq" id="WP_180322741.1">
    <property type="nucleotide sequence ID" value="NZ_CP063529.1"/>
</dbReference>
<feature type="domain" description="4Fe4S-binding SPASM" evidence="7">
    <location>
        <begin position="333"/>
        <end position="409"/>
    </location>
</feature>
<organism evidence="8 9">
    <name type="scientific">Helicobacter winghamensis</name>
    <dbReference type="NCBI Taxonomy" id="157268"/>
    <lineage>
        <taxon>Bacteria</taxon>
        <taxon>Pseudomonadati</taxon>
        <taxon>Campylobacterota</taxon>
        <taxon>Epsilonproteobacteria</taxon>
        <taxon>Campylobacterales</taxon>
        <taxon>Helicobacteraceae</taxon>
        <taxon>Helicobacter</taxon>
    </lineage>
</organism>
<dbReference type="GO" id="GO:0051536">
    <property type="term" value="F:iron-sulfur cluster binding"/>
    <property type="evidence" value="ECO:0007669"/>
    <property type="project" value="UniProtKB-KW"/>
</dbReference>